<dbReference type="InterPro" id="IPR011042">
    <property type="entry name" value="6-blade_b-propeller_TolB-like"/>
</dbReference>
<keyword evidence="5" id="KW-1185">Reference proteome</keyword>
<dbReference type="InterPro" id="IPR002469">
    <property type="entry name" value="Peptidase_S9B_N"/>
</dbReference>
<dbReference type="InterPro" id="IPR029058">
    <property type="entry name" value="AB_hydrolase_fold"/>
</dbReference>
<dbReference type="Proteomes" id="UP000612680">
    <property type="component" value="Chromosome"/>
</dbReference>
<dbReference type="SUPFAM" id="SSF53474">
    <property type="entry name" value="alpha/beta-Hydrolases"/>
    <property type="match status" value="1"/>
</dbReference>
<accession>A0ABX7I5E7</accession>
<dbReference type="Gene3D" id="3.40.50.1820">
    <property type="entry name" value="alpha/beta hydrolase"/>
    <property type="match status" value="1"/>
</dbReference>
<protein>
    <submittedName>
        <fullName evidence="4">S9 family peptidase</fullName>
    </submittedName>
</protein>
<feature type="domain" description="Peptidase S9 prolyl oligopeptidase catalytic" evidence="2">
    <location>
        <begin position="443"/>
        <end position="652"/>
    </location>
</feature>
<dbReference type="SUPFAM" id="SSF82171">
    <property type="entry name" value="DPP6 N-terminal domain-like"/>
    <property type="match status" value="1"/>
</dbReference>
<evidence type="ECO:0000259" key="3">
    <source>
        <dbReference type="Pfam" id="PF00930"/>
    </source>
</evidence>
<evidence type="ECO:0000259" key="2">
    <source>
        <dbReference type="Pfam" id="PF00326"/>
    </source>
</evidence>
<dbReference type="Pfam" id="PF00326">
    <property type="entry name" value="Peptidase_S9"/>
    <property type="match status" value="1"/>
</dbReference>
<keyword evidence="1" id="KW-0378">Hydrolase</keyword>
<proteinExistence type="predicted"/>
<dbReference type="Gene3D" id="2.120.10.30">
    <property type="entry name" value="TolB, C-terminal domain"/>
    <property type="match status" value="3"/>
</dbReference>
<reference evidence="4 5" key="1">
    <citation type="submission" date="2020-06" db="EMBL/GenBank/DDBJ databases">
        <title>Dyadobacter sandarakinus sp. nov., isolated from the soil of the Arctic Yellow River Station.</title>
        <authorList>
            <person name="Zhang Y."/>
            <person name="Peng F."/>
        </authorList>
    </citation>
    <scope>NUCLEOTIDE SEQUENCE [LARGE SCALE GENOMIC DNA]</scope>
    <source>
        <strain evidence="4 5">Q3-56</strain>
    </source>
</reference>
<evidence type="ECO:0000313" key="4">
    <source>
        <dbReference type="EMBL" id="QRR01307.1"/>
    </source>
</evidence>
<feature type="domain" description="Dipeptidylpeptidase IV N-terminal" evidence="3">
    <location>
        <begin position="170"/>
        <end position="259"/>
    </location>
</feature>
<dbReference type="PANTHER" id="PTHR42776">
    <property type="entry name" value="SERINE PEPTIDASE S9 FAMILY MEMBER"/>
    <property type="match status" value="1"/>
</dbReference>
<evidence type="ECO:0000256" key="1">
    <source>
        <dbReference type="ARBA" id="ARBA00022801"/>
    </source>
</evidence>
<dbReference type="RefSeq" id="WP_204663494.1">
    <property type="nucleotide sequence ID" value="NZ_CP056775.1"/>
</dbReference>
<organism evidence="4 5">
    <name type="scientific">Dyadobacter sandarakinus</name>
    <dbReference type="NCBI Taxonomy" id="2747268"/>
    <lineage>
        <taxon>Bacteria</taxon>
        <taxon>Pseudomonadati</taxon>
        <taxon>Bacteroidota</taxon>
        <taxon>Cytophagia</taxon>
        <taxon>Cytophagales</taxon>
        <taxon>Spirosomataceae</taxon>
        <taxon>Dyadobacter</taxon>
    </lineage>
</organism>
<evidence type="ECO:0000313" key="5">
    <source>
        <dbReference type="Proteomes" id="UP000612680"/>
    </source>
</evidence>
<sequence length="659" mass="73295">MISMEEKAAPQGLTIDDLTRIKKVGAPLLSPANDFLVYQRSVADADENDWQDLIVLLSLDARAETVLGKGTAHAWSPDGKELLYETENGALHIYTVQNIESRFLAQRHASSRFINHLAADNCIWSPDGTHIAYAGAAIGTAEPENQAIRVIDDLLYKTKGGRGRDTYAGSEQLHIYLIPVTGGTPWLLTSGIYSEHSLTWSPDSRHIAFISNRTEQPDDIQQSEVWKVDIETKTVIQLTDQKGLTYQPAWSPDGKHIALLATSGPIGTNDSPAEDTHIALIDPCGGAFRYLTKSLNRRIEHIRWHPSGRYIYFIAGDRGDTLIYRVDIETSIIETIQEGTGCISEFCLDAEGENLVFVKSQSNRPAEIFHTKNQHAAIEQITQENTAWLATKTLQPAGTFWFDSFDGTRVQGWLVPPVGQEQTKKYPLILVIHGGPHNMFGQDFDERMHLLSAAGYAVVYINPRGSHGYGQKFTNGTLTNWGGGDFQDLMAGVDFVLDQHAWLDAARLGVTGQSYGGYMTNWIVTQTSRFKAAVADGGLSNLVSFAGTSLYYSLMESEFGGRAFDRFDLLWQWSPLRNVSQVTTPILLLHGETDNEVPFSQAEEMYVALKKAGVKTKLVQYKGEGHGWRPDLKPRNKADLNTRMIAWFDTYVTTTSNEQ</sequence>
<dbReference type="Pfam" id="PF00930">
    <property type="entry name" value="DPPIV_N"/>
    <property type="match status" value="1"/>
</dbReference>
<gene>
    <name evidence="4" type="ORF">HWI92_10540</name>
</gene>
<dbReference type="InterPro" id="IPR001375">
    <property type="entry name" value="Peptidase_S9_cat"/>
</dbReference>
<dbReference type="PANTHER" id="PTHR42776:SF27">
    <property type="entry name" value="DIPEPTIDYL PEPTIDASE FAMILY MEMBER 6"/>
    <property type="match status" value="1"/>
</dbReference>
<dbReference type="EMBL" id="CP056775">
    <property type="protein sequence ID" value="QRR01307.1"/>
    <property type="molecule type" value="Genomic_DNA"/>
</dbReference>
<name>A0ABX7I5E7_9BACT</name>